<dbReference type="Proteomes" id="UP000001631">
    <property type="component" value="Unassembled WGS sequence"/>
</dbReference>
<dbReference type="VEuPathDB" id="FungiDB:I7I50_02696"/>
<dbReference type="RefSeq" id="XP_045291774.1">
    <property type="nucleotide sequence ID" value="XM_045427799.1"/>
</dbReference>
<evidence type="ECO:0000313" key="2">
    <source>
        <dbReference type="Proteomes" id="UP000001631"/>
    </source>
</evidence>
<evidence type="ECO:0000313" key="1">
    <source>
        <dbReference type="EMBL" id="EEH11294.1"/>
    </source>
</evidence>
<sequence length="160" mass="18168">MPAKVGNLGRKRRLTSEATLRSISSQRQLMEKRGNIGQNNADNRKSTVKVWKRGKVVVISLRNSEIPETCPGNKAVQKRLKLRHVDFQALHSLKLASYALQTAQHPKFHSHLHGTKKEKRKKKQFICTTYIALVGRNDEHGSLSLIKIWSRSKNFTMSAG</sequence>
<organism evidence="1 2">
    <name type="scientific">Ajellomyces capsulatus (strain G186AR / H82 / ATCC MYA-2454 / RMSCC 2432)</name>
    <name type="common">Darling's disease fungus</name>
    <name type="synonym">Histoplasma capsulatum</name>
    <dbReference type="NCBI Taxonomy" id="447093"/>
    <lineage>
        <taxon>Eukaryota</taxon>
        <taxon>Fungi</taxon>
        <taxon>Dikarya</taxon>
        <taxon>Ascomycota</taxon>
        <taxon>Pezizomycotina</taxon>
        <taxon>Eurotiomycetes</taxon>
        <taxon>Eurotiomycetidae</taxon>
        <taxon>Onygenales</taxon>
        <taxon>Ajellomycetaceae</taxon>
        <taxon>Histoplasma</taxon>
    </lineage>
</organism>
<name>C0NCA3_AJECG</name>
<dbReference type="InParanoid" id="C0NCA3"/>
<dbReference type="GeneID" id="69033766"/>
<protein>
    <submittedName>
        <fullName evidence="1">Uncharacterized protein</fullName>
    </submittedName>
</protein>
<dbReference type="EMBL" id="GG663363">
    <property type="protein sequence ID" value="EEH11294.1"/>
    <property type="molecule type" value="Genomic_DNA"/>
</dbReference>
<reference evidence="1" key="1">
    <citation type="submission" date="2009-02" db="EMBL/GenBank/DDBJ databases">
        <title>The Genome Sequence of Ajellomyces capsulatus strain G186AR.</title>
        <authorList>
            <consortium name="The Broad Institute Genome Sequencing Platform"/>
            <person name="Champion M."/>
            <person name="Cuomo C."/>
            <person name="Ma L.-J."/>
            <person name="Henn M.R."/>
            <person name="Sil A."/>
            <person name="Goldman B."/>
            <person name="Young S.K."/>
            <person name="Kodira C.D."/>
            <person name="Zeng Q."/>
            <person name="Koehrsen M."/>
            <person name="Alvarado L."/>
            <person name="Berlin A."/>
            <person name="Borenstein D."/>
            <person name="Chen Z."/>
            <person name="Engels R."/>
            <person name="Freedman E."/>
            <person name="Gellesch M."/>
            <person name="Goldberg J."/>
            <person name="Griggs A."/>
            <person name="Gujja S."/>
            <person name="Heiman D."/>
            <person name="Hepburn T."/>
            <person name="Howarth C."/>
            <person name="Jen D."/>
            <person name="Larson L."/>
            <person name="Lewis B."/>
            <person name="Mehta T."/>
            <person name="Park D."/>
            <person name="Pearson M."/>
            <person name="Roberts A."/>
            <person name="Saif S."/>
            <person name="Shea T."/>
            <person name="Shenoy N."/>
            <person name="Sisk P."/>
            <person name="Stolte C."/>
            <person name="Sykes S."/>
            <person name="Walk T."/>
            <person name="White J."/>
            <person name="Yandava C."/>
            <person name="Klein B."/>
            <person name="McEwen J.G."/>
            <person name="Puccia R."/>
            <person name="Goldman G.H."/>
            <person name="Felipe M.S."/>
            <person name="Nino-Vega G."/>
            <person name="San-Blas G."/>
            <person name="Taylor J."/>
            <person name="Mendoza L."/>
            <person name="Galagan J."/>
            <person name="Nusbaum C."/>
            <person name="Birren B."/>
        </authorList>
    </citation>
    <scope>NUCLEOTIDE SEQUENCE</scope>
    <source>
        <strain evidence="1">G186AR</strain>
    </source>
</reference>
<dbReference type="HOGENOM" id="CLU_1651659_0_0_1"/>
<dbReference type="AlphaFoldDB" id="C0NCA3"/>
<accession>C0NCA3</accession>
<keyword evidence="2" id="KW-1185">Reference proteome</keyword>
<proteinExistence type="predicted"/>
<gene>
    <name evidence="1" type="ORF">HCBG_00749</name>
</gene>